<keyword evidence="2" id="KW-1185">Reference proteome</keyword>
<organism evidence="1 2">
    <name type="scientific">Ligilactobacillus faecis</name>
    <dbReference type="NCBI Taxonomy" id="762833"/>
    <lineage>
        <taxon>Bacteria</taxon>
        <taxon>Bacillati</taxon>
        <taxon>Bacillota</taxon>
        <taxon>Bacilli</taxon>
        <taxon>Lactobacillales</taxon>
        <taxon>Lactobacillaceae</taxon>
        <taxon>Ligilactobacillus</taxon>
    </lineage>
</organism>
<protein>
    <recommendedName>
        <fullName evidence="3">Relaxase</fullName>
    </recommendedName>
</protein>
<evidence type="ECO:0000313" key="2">
    <source>
        <dbReference type="Proteomes" id="UP001565236"/>
    </source>
</evidence>
<evidence type="ECO:0000313" key="1">
    <source>
        <dbReference type="EMBL" id="MEY8661535.1"/>
    </source>
</evidence>
<dbReference type="Proteomes" id="UP001565236">
    <property type="component" value="Unassembled WGS sequence"/>
</dbReference>
<evidence type="ECO:0008006" key="3">
    <source>
        <dbReference type="Google" id="ProtNLM"/>
    </source>
</evidence>
<name>A0ABV4DM35_9LACO</name>
<reference evidence="1 2" key="1">
    <citation type="submission" date="2024-03" db="EMBL/GenBank/DDBJ databases">
        <title>Mouse gut bacterial collection (mGBC) of GemPharmatech.</title>
        <authorList>
            <person name="He Y."/>
            <person name="Dong L."/>
            <person name="Wu D."/>
            <person name="Gao X."/>
            <person name="Lin Z."/>
        </authorList>
    </citation>
    <scope>NUCLEOTIDE SEQUENCE [LARGE SCALE GENOMIC DNA]</scope>
    <source>
        <strain evidence="1 2">15-30</strain>
    </source>
</reference>
<proteinExistence type="predicted"/>
<dbReference type="EMBL" id="JBCLUF010000003">
    <property type="protein sequence ID" value="MEY8661535.1"/>
    <property type="molecule type" value="Genomic_DNA"/>
</dbReference>
<comment type="caution">
    <text evidence="1">The sequence shown here is derived from an EMBL/GenBank/DDBJ whole genome shotgun (WGS) entry which is preliminary data.</text>
</comment>
<sequence>MKSNDIVIRNQYRKVANVKKYIVQYSSRENATQAIYPTYKEGYSKKTSDAEYSRLDGLAFDDRSLSLSRKDLLSKAEIIQKELDSAEENSCMKIIISFSSDYLIKHKIIDEVPKYRGYLFEKVDELKLRYAVKKSMNQYQKVLPVDSSWVGCLQFDTLHAHAHIVLTAGDKKYISKKEQDLIRDTLTLTLEGTKQYNPYYNRKKDMVLEKRFQKEQKHLVEIKDAVSLQRYISGSISIDNYIQELQYNHRKNITLISDDLRQKVVDNLNHYTFQKKNNISEKLIDIPRRLNKRVYQHLVRAYDYWRGIEAYGKQVEKYLIGKGKSPSKEGKSMKEFYQNELIYELKCVEKYRKFLPVSNYKSNDAEVLEKRDYVLRVAQENHDLISESIELQSKKSTRKLSYEEIKKLRKEGSFSEDMLDNQRIRKDMTSPTRIALFEYELMLRRRAKVGFIKRIFGSDAVKESFSPVTKDGFLKYPSRKKDTIDLDIDATELGIQPKNKEKWIENSKNRLKLYDKAKEYLDRTKQQDSLVDRCRDRMHKLRSALYMKLGINPTEKNNKTKEQYNKTTISLQQAKGVAKQHAEIVMKESDYDHGMEI</sequence>
<accession>A0ABV4DM35</accession>
<dbReference type="RefSeq" id="WP_369940324.1">
    <property type="nucleotide sequence ID" value="NZ_JBCLUF010000003.1"/>
</dbReference>
<gene>
    <name evidence="1" type="ORF">AALT52_01300</name>
</gene>